<dbReference type="Gene3D" id="1.25.10.10">
    <property type="entry name" value="Leucine-rich Repeat Variant"/>
    <property type="match status" value="1"/>
</dbReference>
<reference evidence="1" key="1">
    <citation type="submission" date="2023-08" db="EMBL/GenBank/DDBJ databases">
        <authorList>
            <person name="Audoor S."/>
            <person name="Bilcke G."/>
        </authorList>
    </citation>
    <scope>NUCLEOTIDE SEQUENCE</scope>
</reference>
<accession>A0AAD2FYD4</accession>
<name>A0AAD2FYD4_9STRA</name>
<comment type="caution">
    <text evidence="1">The sequence shown here is derived from an EMBL/GenBank/DDBJ whole genome shotgun (WGS) entry which is preliminary data.</text>
</comment>
<proteinExistence type="predicted"/>
<dbReference type="EMBL" id="CAKOGP040001916">
    <property type="protein sequence ID" value="CAJ1956578.1"/>
    <property type="molecule type" value="Genomic_DNA"/>
</dbReference>
<dbReference type="AlphaFoldDB" id="A0AAD2FYD4"/>
<dbReference type="InterPro" id="IPR016024">
    <property type="entry name" value="ARM-type_fold"/>
</dbReference>
<keyword evidence="2" id="KW-1185">Reference proteome</keyword>
<dbReference type="Proteomes" id="UP001295423">
    <property type="component" value="Unassembled WGS sequence"/>
</dbReference>
<evidence type="ECO:0000313" key="1">
    <source>
        <dbReference type="EMBL" id="CAJ1956578.1"/>
    </source>
</evidence>
<protein>
    <submittedName>
        <fullName evidence="1">Uncharacterized protein</fullName>
    </submittedName>
</protein>
<sequence length="605" mass="68646">MRAQKYMSDKQDFPTSLHLVDFHNLPTELHCTTVRTIHALNHAVAPAERSITLNHALHTFSHNNPNLHDYEMSLGVDKTLCSKLGFISSERPINEDEIILICKCLSQVYQCSMEYRKRSFWSVGASELFPLLAQLWNHFHSDLAHVMFQDSKKGVVLQQLVKAFRIFAKLDIANPCLVYFEEGRWLSSIISCIRTNFDQALESNDHDLLHEMLGLIKDLTFRSALPERKEMIGLEGGCLVRVLFMCCARKVTTTSKIKEALTAVMWNLALEKNTREVLLFREGRQTSIAIDFLLAVLTKNVIKTSTKESTTMLRAKRNAISAIGNIFADEQNHQFLCSSDHTKNGKKALRTLLKQVGKDCDSVVRRRAMRTIRCLTQSEDPEMRRVIRQEELVLLLVDSISRNISHDDENDRDMQLQALCAVGNMTDAFSETDWPLVETTILQRIETTTDPKLINGACKCLVECISKSPWSRGSSCFSEMFWMRLETAVSVSNDCHECVSTLILVLAGAENDKKDMETNKTSVLVSPFILKCVTKMLEADGDEYEKSRKRALDSIVALAENEANKRCMAENEDLLSGLVNLCLLQPQQPTRRLAKELILQLVPEL</sequence>
<dbReference type="InterPro" id="IPR011989">
    <property type="entry name" value="ARM-like"/>
</dbReference>
<organism evidence="1 2">
    <name type="scientific">Cylindrotheca closterium</name>
    <dbReference type="NCBI Taxonomy" id="2856"/>
    <lineage>
        <taxon>Eukaryota</taxon>
        <taxon>Sar</taxon>
        <taxon>Stramenopiles</taxon>
        <taxon>Ochrophyta</taxon>
        <taxon>Bacillariophyta</taxon>
        <taxon>Bacillariophyceae</taxon>
        <taxon>Bacillariophycidae</taxon>
        <taxon>Bacillariales</taxon>
        <taxon>Bacillariaceae</taxon>
        <taxon>Cylindrotheca</taxon>
    </lineage>
</organism>
<evidence type="ECO:0000313" key="2">
    <source>
        <dbReference type="Proteomes" id="UP001295423"/>
    </source>
</evidence>
<dbReference type="SUPFAM" id="SSF48371">
    <property type="entry name" value="ARM repeat"/>
    <property type="match status" value="1"/>
</dbReference>
<gene>
    <name evidence="1" type="ORF">CYCCA115_LOCUS16301</name>
</gene>